<dbReference type="VEuPathDB" id="FungiDB:SDRG_04097"/>
<dbReference type="STRING" id="1156394.T0QWI6"/>
<dbReference type="OMA" id="RCKCADH"/>
<evidence type="ECO:0000256" key="4">
    <source>
        <dbReference type="ARBA" id="ARBA00023316"/>
    </source>
</evidence>
<evidence type="ECO:0000256" key="1">
    <source>
        <dbReference type="ARBA" id="ARBA00004370"/>
    </source>
</evidence>
<keyword evidence="6" id="KW-0812">Transmembrane</keyword>
<dbReference type="InterPro" id="IPR005629">
    <property type="entry name" value="Skn1/Kre6/Sbg1"/>
</dbReference>
<accession>T0QWI6</accession>
<evidence type="ECO:0000256" key="3">
    <source>
        <dbReference type="ARBA" id="ARBA00023180"/>
    </source>
</evidence>
<evidence type="ECO:0008006" key="9">
    <source>
        <dbReference type="Google" id="ProtNLM"/>
    </source>
</evidence>
<feature type="transmembrane region" description="Helical" evidence="6">
    <location>
        <begin position="85"/>
        <end position="105"/>
    </location>
</feature>
<evidence type="ECO:0000313" key="8">
    <source>
        <dbReference type="Proteomes" id="UP000030762"/>
    </source>
</evidence>
<dbReference type="Proteomes" id="UP000030762">
    <property type="component" value="Unassembled WGS sequence"/>
</dbReference>
<protein>
    <recommendedName>
        <fullName evidence="9">EGF-like domain-containing protein</fullName>
    </recommendedName>
</protein>
<sequence length="144" mass="15533">MSYGCDPASHPTKEFIKAHISNYTDPKNPDIIVAGGASCNSNDDCTTVASVTGSCEKRRCKCADHWTGPRCTKYDLEATTYGPSVVLMGAMCGLAVLGSGAALLVRMRRNRAARQFQDEVNRRAKRSTDPSPSAESDVVRMQTA</sequence>
<keyword evidence="6" id="KW-1133">Transmembrane helix</keyword>
<feature type="compositionally biased region" description="Basic and acidic residues" evidence="5">
    <location>
        <begin position="116"/>
        <end position="128"/>
    </location>
</feature>
<evidence type="ECO:0000256" key="5">
    <source>
        <dbReference type="SAM" id="MobiDB-lite"/>
    </source>
</evidence>
<keyword evidence="4" id="KW-0961">Cell wall biogenesis/degradation</keyword>
<dbReference type="GO" id="GO:0005886">
    <property type="term" value="C:plasma membrane"/>
    <property type="evidence" value="ECO:0007669"/>
    <property type="project" value="TreeGrafter"/>
</dbReference>
<reference evidence="7 8" key="1">
    <citation type="submission" date="2012-04" db="EMBL/GenBank/DDBJ databases">
        <title>The Genome Sequence of Saprolegnia declina VS20.</title>
        <authorList>
            <consortium name="The Broad Institute Genome Sequencing Platform"/>
            <person name="Russ C."/>
            <person name="Nusbaum C."/>
            <person name="Tyler B."/>
            <person name="van West P."/>
            <person name="Dieguez-Uribeondo J."/>
            <person name="de Bruijn I."/>
            <person name="Tripathy S."/>
            <person name="Jiang R."/>
            <person name="Young S.K."/>
            <person name="Zeng Q."/>
            <person name="Gargeya S."/>
            <person name="Fitzgerald M."/>
            <person name="Haas B."/>
            <person name="Abouelleil A."/>
            <person name="Alvarado L."/>
            <person name="Arachchi H.M."/>
            <person name="Berlin A."/>
            <person name="Chapman S.B."/>
            <person name="Goldberg J."/>
            <person name="Griggs A."/>
            <person name="Gujja S."/>
            <person name="Hansen M."/>
            <person name="Howarth C."/>
            <person name="Imamovic A."/>
            <person name="Larimer J."/>
            <person name="McCowen C."/>
            <person name="Montmayeur A."/>
            <person name="Murphy C."/>
            <person name="Neiman D."/>
            <person name="Pearson M."/>
            <person name="Priest M."/>
            <person name="Roberts A."/>
            <person name="Saif S."/>
            <person name="Shea T."/>
            <person name="Sisk P."/>
            <person name="Sykes S."/>
            <person name="Wortman J."/>
            <person name="Nusbaum C."/>
            <person name="Birren B."/>
        </authorList>
    </citation>
    <scope>NUCLEOTIDE SEQUENCE [LARGE SCALE GENOMIC DNA]</scope>
    <source>
        <strain evidence="7 8">VS20</strain>
    </source>
</reference>
<feature type="region of interest" description="Disordered" evidence="5">
    <location>
        <begin position="115"/>
        <end position="144"/>
    </location>
</feature>
<dbReference type="GO" id="GO:0006078">
    <property type="term" value="P:(1-&gt;6)-beta-D-glucan biosynthetic process"/>
    <property type="evidence" value="ECO:0007669"/>
    <property type="project" value="TreeGrafter"/>
</dbReference>
<name>T0QWI6_SAPDV</name>
<keyword evidence="2 6" id="KW-0472">Membrane</keyword>
<evidence type="ECO:0000313" key="7">
    <source>
        <dbReference type="EMBL" id="EQC38385.1"/>
    </source>
</evidence>
<dbReference type="GO" id="GO:0015926">
    <property type="term" value="F:glucosidase activity"/>
    <property type="evidence" value="ECO:0007669"/>
    <property type="project" value="TreeGrafter"/>
</dbReference>
<dbReference type="InParanoid" id="T0QWI6"/>
<dbReference type="EMBL" id="JH767141">
    <property type="protein sequence ID" value="EQC38385.1"/>
    <property type="molecule type" value="Genomic_DNA"/>
</dbReference>
<keyword evidence="8" id="KW-1185">Reference proteome</keyword>
<dbReference type="RefSeq" id="XP_008607977.1">
    <property type="nucleotide sequence ID" value="XM_008609755.1"/>
</dbReference>
<dbReference type="PANTHER" id="PTHR31361">
    <property type="entry name" value="BETA-GLUCAN SYNTHESIS-ASSOCIATED PROTEIN KRE6-RELATED"/>
    <property type="match status" value="1"/>
</dbReference>
<gene>
    <name evidence="7" type="ORF">SDRG_04097</name>
</gene>
<dbReference type="GO" id="GO:0005789">
    <property type="term" value="C:endoplasmic reticulum membrane"/>
    <property type="evidence" value="ECO:0007669"/>
    <property type="project" value="TreeGrafter"/>
</dbReference>
<dbReference type="PANTHER" id="PTHR31361:SF1">
    <property type="entry name" value="BETA-GLUCAN SYNTHESIS-ASSOCIATED PROTEIN KRE6-RELATED"/>
    <property type="match status" value="1"/>
</dbReference>
<dbReference type="AlphaFoldDB" id="T0QWI6"/>
<dbReference type="GeneID" id="19944824"/>
<evidence type="ECO:0000256" key="2">
    <source>
        <dbReference type="ARBA" id="ARBA00023136"/>
    </source>
</evidence>
<comment type="subcellular location">
    <subcellularLocation>
        <location evidence="1">Membrane</location>
    </subcellularLocation>
</comment>
<organism evidence="7 8">
    <name type="scientific">Saprolegnia diclina (strain VS20)</name>
    <dbReference type="NCBI Taxonomy" id="1156394"/>
    <lineage>
        <taxon>Eukaryota</taxon>
        <taxon>Sar</taxon>
        <taxon>Stramenopiles</taxon>
        <taxon>Oomycota</taxon>
        <taxon>Saprolegniomycetes</taxon>
        <taxon>Saprolegniales</taxon>
        <taxon>Saprolegniaceae</taxon>
        <taxon>Saprolegnia</taxon>
    </lineage>
</organism>
<dbReference type="OrthoDB" id="75770at2759"/>
<keyword evidence="3" id="KW-0325">Glycoprotein</keyword>
<dbReference type="GO" id="GO:0071555">
    <property type="term" value="P:cell wall organization"/>
    <property type="evidence" value="ECO:0007669"/>
    <property type="project" value="UniProtKB-KW"/>
</dbReference>
<evidence type="ECO:0000256" key="6">
    <source>
        <dbReference type="SAM" id="Phobius"/>
    </source>
</evidence>
<proteinExistence type="predicted"/>